<dbReference type="PANTHER" id="PTHR30290">
    <property type="entry name" value="PERIPLASMIC BINDING COMPONENT OF ABC TRANSPORTER"/>
    <property type="match status" value="1"/>
</dbReference>
<accession>A0ABS6F729</accession>
<comment type="caution">
    <text evidence="7">The sequence shown here is derived from an EMBL/GenBank/DDBJ whole genome shotgun (WGS) entry which is preliminary data.</text>
</comment>
<keyword evidence="3" id="KW-0813">Transport</keyword>
<dbReference type="PANTHER" id="PTHR30290:SF9">
    <property type="entry name" value="OLIGOPEPTIDE-BINDING PROTEIN APPA"/>
    <property type="match status" value="1"/>
</dbReference>
<keyword evidence="4 5" id="KW-0732">Signal</keyword>
<dbReference type="Pfam" id="PF00496">
    <property type="entry name" value="SBP_bac_5"/>
    <property type="match status" value="1"/>
</dbReference>
<dbReference type="CDD" id="cd00995">
    <property type="entry name" value="PBP2_NikA_DppA_OppA_like"/>
    <property type="match status" value="1"/>
</dbReference>
<feature type="domain" description="Solute-binding protein family 5" evidence="6">
    <location>
        <begin position="79"/>
        <end position="427"/>
    </location>
</feature>
<proteinExistence type="inferred from homology"/>
<evidence type="ECO:0000256" key="1">
    <source>
        <dbReference type="ARBA" id="ARBA00004193"/>
    </source>
</evidence>
<feature type="chain" id="PRO_5046976980" evidence="5">
    <location>
        <begin position="25"/>
        <end position="511"/>
    </location>
</feature>
<protein>
    <submittedName>
        <fullName evidence="7">ABC transporter substrate-binding protein</fullName>
    </submittedName>
</protein>
<dbReference type="PIRSF" id="PIRSF002741">
    <property type="entry name" value="MppA"/>
    <property type="match status" value="1"/>
</dbReference>
<evidence type="ECO:0000256" key="3">
    <source>
        <dbReference type="ARBA" id="ARBA00022448"/>
    </source>
</evidence>
<evidence type="ECO:0000256" key="4">
    <source>
        <dbReference type="ARBA" id="ARBA00022729"/>
    </source>
</evidence>
<evidence type="ECO:0000259" key="6">
    <source>
        <dbReference type="Pfam" id="PF00496"/>
    </source>
</evidence>
<evidence type="ECO:0000256" key="5">
    <source>
        <dbReference type="SAM" id="SignalP"/>
    </source>
</evidence>
<dbReference type="InterPro" id="IPR030678">
    <property type="entry name" value="Peptide/Ni-bd"/>
</dbReference>
<dbReference type="PROSITE" id="PS01040">
    <property type="entry name" value="SBP_BACTERIAL_5"/>
    <property type="match status" value="1"/>
</dbReference>
<organism evidence="7 8">
    <name type="scientific">Dysosmobacter acutus</name>
    <dbReference type="NCBI Taxonomy" id="2841504"/>
    <lineage>
        <taxon>Bacteria</taxon>
        <taxon>Bacillati</taxon>
        <taxon>Bacillota</taxon>
        <taxon>Clostridia</taxon>
        <taxon>Eubacteriales</taxon>
        <taxon>Oscillospiraceae</taxon>
        <taxon>Dysosmobacter</taxon>
    </lineage>
</organism>
<evidence type="ECO:0000313" key="8">
    <source>
        <dbReference type="Proteomes" id="UP000787672"/>
    </source>
</evidence>
<dbReference type="InterPro" id="IPR039424">
    <property type="entry name" value="SBP_5"/>
</dbReference>
<evidence type="ECO:0000256" key="2">
    <source>
        <dbReference type="ARBA" id="ARBA00005695"/>
    </source>
</evidence>
<dbReference type="InterPro" id="IPR023765">
    <property type="entry name" value="SBP_5_CS"/>
</dbReference>
<dbReference type="EMBL" id="JAHLQN010000001">
    <property type="protein sequence ID" value="MBU5625481.1"/>
    <property type="molecule type" value="Genomic_DNA"/>
</dbReference>
<evidence type="ECO:0000313" key="7">
    <source>
        <dbReference type="EMBL" id="MBU5625481.1"/>
    </source>
</evidence>
<dbReference type="Proteomes" id="UP000787672">
    <property type="component" value="Unassembled WGS sequence"/>
</dbReference>
<dbReference type="PROSITE" id="PS51257">
    <property type="entry name" value="PROKAR_LIPOPROTEIN"/>
    <property type="match status" value="1"/>
</dbReference>
<name>A0ABS6F729_9FIRM</name>
<feature type="signal peptide" evidence="5">
    <location>
        <begin position="1"/>
        <end position="24"/>
    </location>
</feature>
<dbReference type="InterPro" id="IPR000914">
    <property type="entry name" value="SBP_5_dom"/>
</dbReference>
<comment type="similarity">
    <text evidence="2">Belongs to the bacterial solute-binding protein 5 family.</text>
</comment>
<sequence length="511" mass="57001">MKHKTPLVSLFLAILMIFSLTACGGNQQSGGGSETRDSVNFGLTGEPSSLDPHLLTDQMSYAVWYQLYDTLIARNQDGELVPAIAENWEWNEDNTVLTLNLRKDVKFHDGSMLTADDVVFTIERIHNSKRIGSMLISFDRVEKADDYTVKLYYTAPYAGALNSLASSSFSIVPKAIVEKDEEGFANAPVGCGPYKFVSRSSGEKIVLEAFDDYYRGAPSIRHLTFKIMTDGVSAAIALQKGELDILSHAPLTERQNLIDDPNIEWYETEIAGLMYLLYNTADPVFSNAKLREAISYAIDKNAMILGACEGLGTPLEGWLPPSVTGYDPNYKNGHELDLEKAKQLMVEAGYPDGLTITVLSQEMDMYYKPTEILQNQLSKIGITIEIQKMERAAWIQEIGKKAYGMTIMHWTVPVGDGDVLYELYHGDSIQSGQNYVGCDDADLNALLEQARVEVDAQKRVLLYNQAQQIIIDRGYSFPLYTFMAGAAANKDLKGFQADAIYRFHVYDYSWA</sequence>
<reference evidence="7 8" key="1">
    <citation type="submission" date="2021-06" db="EMBL/GenBank/DDBJ databases">
        <authorList>
            <person name="Sun Q."/>
            <person name="Li D."/>
        </authorList>
    </citation>
    <scope>NUCLEOTIDE SEQUENCE [LARGE SCALE GENOMIC DNA]</scope>
    <source>
        <strain evidence="7 8">MSJ-2</strain>
    </source>
</reference>
<dbReference type="RefSeq" id="WP_216557366.1">
    <property type="nucleotide sequence ID" value="NZ_JAHLQN010000001.1"/>
</dbReference>
<comment type="subcellular location">
    <subcellularLocation>
        <location evidence="1">Cell membrane</location>
        <topology evidence="1">Lipid-anchor</topology>
    </subcellularLocation>
</comment>
<gene>
    <name evidence="7" type="ORF">KQI82_00845</name>
</gene>
<keyword evidence="8" id="KW-1185">Reference proteome</keyword>